<accession>A0A8X6MW54</accession>
<evidence type="ECO:0000313" key="1">
    <source>
        <dbReference type="EMBL" id="GFS81061.1"/>
    </source>
</evidence>
<keyword evidence="2" id="KW-1185">Reference proteome</keyword>
<comment type="caution">
    <text evidence="1">The sequence shown here is derived from an EMBL/GenBank/DDBJ whole genome shotgun (WGS) entry which is preliminary data.</text>
</comment>
<dbReference type="AlphaFoldDB" id="A0A8X6MW54"/>
<name>A0A8X6MW54_NEPPI</name>
<gene>
    <name evidence="1" type="ORF">NPIL_36171</name>
</gene>
<dbReference type="OrthoDB" id="10435829at2759"/>
<organism evidence="1 2">
    <name type="scientific">Nephila pilipes</name>
    <name type="common">Giant wood spider</name>
    <name type="synonym">Nephila maculata</name>
    <dbReference type="NCBI Taxonomy" id="299642"/>
    <lineage>
        <taxon>Eukaryota</taxon>
        <taxon>Metazoa</taxon>
        <taxon>Ecdysozoa</taxon>
        <taxon>Arthropoda</taxon>
        <taxon>Chelicerata</taxon>
        <taxon>Arachnida</taxon>
        <taxon>Araneae</taxon>
        <taxon>Araneomorphae</taxon>
        <taxon>Entelegynae</taxon>
        <taxon>Araneoidea</taxon>
        <taxon>Nephilidae</taxon>
        <taxon>Nephila</taxon>
    </lineage>
</organism>
<reference evidence="1" key="1">
    <citation type="submission" date="2020-08" db="EMBL/GenBank/DDBJ databases">
        <title>Multicomponent nature underlies the extraordinary mechanical properties of spider dragline silk.</title>
        <authorList>
            <person name="Kono N."/>
            <person name="Nakamura H."/>
            <person name="Mori M."/>
            <person name="Yoshida Y."/>
            <person name="Ohtoshi R."/>
            <person name="Malay A.D."/>
            <person name="Moran D.A.P."/>
            <person name="Tomita M."/>
            <person name="Numata K."/>
            <person name="Arakawa K."/>
        </authorList>
    </citation>
    <scope>NUCLEOTIDE SEQUENCE</scope>
</reference>
<dbReference type="Proteomes" id="UP000887013">
    <property type="component" value="Unassembled WGS sequence"/>
</dbReference>
<dbReference type="EMBL" id="BMAW01097696">
    <property type="protein sequence ID" value="GFS81061.1"/>
    <property type="molecule type" value="Genomic_DNA"/>
</dbReference>
<sequence length="161" mass="18472">MAGEKKTDNKNIDEIRKQRVKNLNSFKWLYLPRSCNVNFQRIDRIILIRGLETKRVPVWKTPQHQPIALPRKNTPIYANVIKAFNLKKVIDRLTESKIPFQPLDVTKTNPGDVTGRLQAPVGDLWKSTRNLEQSHQGGTVSFACSHGSPRPLIMTQSTFFH</sequence>
<proteinExistence type="predicted"/>
<evidence type="ECO:0000313" key="2">
    <source>
        <dbReference type="Proteomes" id="UP000887013"/>
    </source>
</evidence>
<protein>
    <submittedName>
        <fullName evidence="1">Uncharacterized protein</fullName>
    </submittedName>
</protein>